<evidence type="ECO:0000313" key="2">
    <source>
        <dbReference type="EMBL" id="KAK6294962.1"/>
    </source>
</evidence>
<keyword evidence="1" id="KW-0472">Membrane</keyword>
<keyword evidence="3" id="KW-1185">Reference proteome</keyword>
<dbReference type="PANTHER" id="PTHR12371:SF4">
    <property type="entry name" value="TRANSLOCATING CHAIN-ASSOCIATED MEMBRANE PROTEIN 2"/>
    <property type="match status" value="1"/>
</dbReference>
<keyword evidence="1" id="KW-0812">Transmembrane</keyword>
<organism evidence="2 3">
    <name type="scientific">Coregonus suidteri</name>
    <dbReference type="NCBI Taxonomy" id="861788"/>
    <lineage>
        <taxon>Eukaryota</taxon>
        <taxon>Metazoa</taxon>
        <taxon>Chordata</taxon>
        <taxon>Craniata</taxon>
        <taxon>Vertebrata</taxon>
        <taxon>Euteleostomi</taxon>
        <taxon>Actinopterygii</taxon>
        <taxon>Neopterygii</taxon>
        <taxon>Teleostei</taxon>
        <taxon>Protacanthopterygii</taxon>
        <taxon>Salmoniformes</taxon>
        <taxon>Salmonidae</taxon>
        <taxon>Coregoninae</taxon>
        <taxon>Coregonus</taxon>
    </lineage>
</organism>
<dbReference type="EMBL" id="JAGTTL010000034">
    <property type="protein sequence ID" value="KAK6294962.1"/>
    <property type="molecule type" value="Genomic_DNA"/>
</dbReference>
<keyword evidence="1" id="KW-1133">Transmembrane helix</keyword>
<accession>A0AAN8KM69</accession>
<feature type="transmembrane region" description="Helical" evidence="1">
    <location>
        <begin position="21"/>
        <end position="39"/>
    </location>
</feature>
<dbReference type="GO" id="GO:0005789">
    <property type="term" value="C:endoplasmic reticulum membrane"/>
    <property type="evidence" value="ECO:0007669"/>
    <property type="project" value="TreeGrafter"/>
</dbReference>
<evidence type="ECO:0000256" key="1">
    <source>
        <dbReference type="SAM" id="Phobius"/>
    </source>
</evidence>
<protein>
    <submittedName>
        <fullName evidence="2">Uncharacterized protein</fullName>
    </submittedName>
</protein>
<comment type="caution">
    <text evidence="2">The sequence shown here is derived from an EMBL/GenBank/DDBJ whole genome shotgun (WGS) entry which is preliminary data.</text>
</comment>
<evidence type="ECO:0000313" key="3">
    <source>
        <dbReference type="Proteomes" id="UP001356427"/>
    </source>
</evidence>
<sequence length="236" mass="26010">MAFRRRNKSYPFFSQEFLIQNHADIVFSLVIFILIGLMFEATAKTAILFIQPQYNISTLSPDGKGLALTSGHVRCQGISAGQKMPFRLLRNIGVLYVPASTEERRKTVPPTATETTPKTFEGWAHSYYTQGSPVQLSGYYGHNHGYGLSIALGQVTDIVTNMDTAAATAKVMDIVTNTASAMDSVMGMHLPLKPAVTGLQWLNIHILNIPTSVHCLCLSVPPRVSQQRCRSHCQNL</sequence>
<dbReference type="GO" id="GO:0006616">
    <property type="term" value="P:SRP-dependent cotranslational protein targeting to membrane, translocation"/>
    <property type="evidence" value="ECO:0007669"/>
    <property type="project" value="InterPro"/>
</dbReference>
<proteinExistence type="predicted"/>
<dbReference type="AlphaFoldDB" id="A0AAN8KM69"/>
<name>A0AAN8KM69_9TELE</name>
<dbReference type="InterPro" id="IPR016447">
    <property type="entry name" value="Translocation_assoc_membrane"/>
</dbReference>
<gene>
    <name evidence="2" type="ORF">J4Q44_G00341880</name>
</gene>
<reference evidence="2 3" key="1">
    <citation type="submission" date="2021-04" db="EMBL/GenBank/DDBJ databases">
        <authorList>
            <person name="De Guttry C."/>
            <person name="Zahm M."/>
            <person name="Klopp C."/>
            <person name="Cabau C."/>
            <person name="Louis A."/>
            <person name="Berthelot C."/>
            <person name="Parey E."/>
            <person name="Roest Crollius H."/>
            <person name="Montfort J."/>
            <person name="Robinson-Rechavi M."/>
            <person name="Bucao C."/>
            <person name="Bouchez O."/>
            <person name="Gislard M."/>
            <person name="Lluch J."/>
            <person name="Milhes M."/>
            <person name="Lampietro C."/>
            <person name="Lopez Roques C."/>
            <person name="Donnadieu C."/>
            <person name="Braasch I."/>
            <person name="Desvignes T."/>
            <person name="Postlethwait J."/>
            <person name="Bobe J."/>
            <person name="Wedekind C."/>
            <person name="Guiguen Y."/>
        </authorList>
    </citation>
    <scope>NUCLEOTIDE SEQUENCE [LARGE SCALE GENOMIC DNA]</scope>
    <source>
        <strain evidence="2">Cs_M1</strain>
        <tissue evidence="2">Blood</tissue>
    </source>
</reference>
<dbReference type="PANTHER" id="PTHR12371">
    <property type="entry name" value="TRANSLOCATION ASSOCIATED MEMBRANE PROTEIN"/>
    <property type="match status" value="1"/>
</dbReference>
<dbReference type="Proteomes" id="UP001356427">
    <property type="component" value="Unassembled WGS sequence"/>
</dbReference>
<dbReference type="GO" id="GO:0045048">
    <property type="term" value="P:protein insertion into ER membrane"/>
    <property type="evidence" value="ECO:0007669"/>
    <property type="project" value="TreeGrafter"/>
</dbReference>